<gene>
    <name evidence="2" type="ORF">JVT61DRAFT_11975</name>
</gene>
<comment type="caution">
    <text evidence="2">The sequence shown here is derived from an EMBL/GenBank/DDBJ whole genome shotgun (WGS) entry which is preliminary data.</text>
</comment>
<reference evidence="2" key="1">
    <citation type="submission" date="2021-03" db="EMBL/GenBank/DDBJ databases">
        <title>Evolutionary innovations through gain and loss of genes in the ectomycorrhizal Boletales.</title>
        <authorList>
            <person name="Wu G."/>
            <person name="Miyauchi S."/>
            <person name="Morin E."/>
            <person name="Yang Z.-L."/>
            <person name="Xu J."/>
            <person name="Martin F.M."/>
        </authorList>
    </citation>
    <scope>NUCLEOTIDE SEQUENCE</scope>
    <source>
        <strain evidence="2">BR01</strain>
    </source>
</reference>
<dbReference type="InterPro" id="IPR016195">
    <property type="entry name" value="Pol/histidinol_Pase-like"/>
</dbReference>
<dbReference type="InterPro" id="IPR002738">
    <property type="entry name" value="RNase_P_p30"/>
</dbReference>
<proteinExistence type="predicted"/>
<dbReference type="EMBL" id="JAGFBS010000050">
    <property type="protein sequence ID" value="KAG6370488.1"/>
    <property type="molecule type" value="Genomic_DNA"/>
</dbReference>
<sequence length="287" mass="31946">MESDGYLHWYEFKERSVFCLFSFRTVEYTIIALNQIKTHVNTLGKLLPQLKKRTGDVFLKRLTINIDKDSEKGFGLTSANTSVTDGYDLIAPATFSAACLTHSLASLLTAHIIALPLTLPRLPFHLKHTLVRTAIIIKNGTVFEVNYAGALGDPESSHANLGVSDTGLTAKRNWWAAAARGHPRHQRQGSHRQWRSDWRRRLQKSKGYSEPVRFSPRIASASSPTASHLSIATHVVQDHAPCSGPEFGVRCVRCHPQMSGSASPSVLLFLLFVLHPPDFLTHLFRDA</sequence>
<name>A0A8I3A4U8_9AGAM</name>
<organism evidence="2 3">
    <name type="scientific">Boletus reticuloceps</name>
    <dbReference type="NCBI Taxonomy" id="495285"/>
    <lineage>
        <taxon>Eukaryota</taxon>
        <taxon>Fungi</taxon>
        <taxon>Dikarya</taxon>
        <taxon>Basidiomycota</taxon>
        <taxon>Agaricomycotina</taxon>
        <taxon>Agaricomycetes</taxon>
        <taxon>Agaricomycetidae</taxon>
        <taxon>Boletales</taxon>
        <taxon>Boletineae</taxon>
        <taxon>Boletaceae</taxon>
        <taxon>Boletoideae</taxon>
        <taxon>Boletus</taxon>
    </lineage>
</organism>
<evidence type="ECO:0000256" key="1">
    <source>
        <dbReference type="ARBA" id="ARBA00022694"/>
    </source>
</evidence>
<evidence type="ECO:0000313" key="2">
    <source>
        <dbReference type="EMBL" id="KAG6370488.1"/>
    </source>
</evidence>
<accession>A0A8I3A4U8</accession>
<keyword evidence="3" id="KW-1185">Reference proteome</keyword>
<protein>
    <submittedName>
        <fullName evidence="2">Uncharacterized protein</fullName>
    </submittedName>
</protein>
<dbReference type="Proteomes" id="UP000683000">
    <property type="component" value="Unassembled WGS sequence"/>
</dbReference>
<keyword evidence="1" id="KW-0819">tRNA processing</keyword>
<dbReference type="Pfam" id="PF01876">
    <property type="entry name" value="RNase_P_p30"/>
    <property type="match status" value="1"/>
</dbReference>
<dbReference type="OrthoDB" id="17948at2759"/>
<dbReference type="GO" id="GO:0008033">
    <property type="term" value="P:tRNA processing"/>
    <property type="evidence" value="ECO:0007669"/>
    <property type="project" value="UniProtKB-KW"/>
</dbReference>
<evidence type="ECO:0000313" key="3">
    <source>
        <dbReference type="Proteomes" id="UP000683000"/>
    </source>
</evidence>
<dbReference type="AlphaFoldDB" id="A0A8I3A4U8"/>
<dbReference type="SUPFAM" id="SSF89550">
    <property type="entry name" value="PHP domain-like"/>
    <property type="match status" value="1"/>
</dbReference>